<accession>A0A2S8F9Y3</accession>
<reference evidence="1 2" key="1">
    <citation type="submission" date="2018-02" db="EMBL/GenBank/DDBJ databases">
        <title>Comparative genomes isolates from brazilian mangrove.</title>
        <authorList>
            <person name="Araujo J.E."/>
            <person name="Taketani R.G."/>
            <person name="Silva M.C.P."/>
            <person name="Loureco M.V."/>
            <person name="Andreote F.D."/>
        </authorList>
    </citation>
    <scope>NUCLEOTIDE SEQUENCE [LARGE SCALE GENOMIC DNA]</scope>
    <source>
        <strain evidence="1 2">NAP PRIS-MGV</strain>
    </source>
</reference>
<dbReference type="Proteomes" id="UP000239388">
    <property type="component" value="Unassembled WGS sequence"/>
</dbReference>
<comment type="caution">
    <text evidence="1">The sequence shown here is derived from an EMBL/GenBank/DDBJ whole genome shotgun (WGS) entry which is preliminary data.</text>
</comment>
<dbReference type="EMBL" id="PUIB01000023">
    <property type="protein sequence ID" value="PQO28978.1"/>
    <property type="molecule type" value="Genomic_DNA"/>
</dbReference>
<dbReference type="AlphaFoldDB" id="A0A2S8F9Y3"/>
<dbReference type="RefSeq" id="WP_105357654.1">
    <property type="nucleotide sequence ID" value="NZ_PUIB01000023.1"/>
</dbReference>
<protein>
    <submittedName>
        <fullName evidence="1">Uncharacterized protein</fullName>
    </submittedName>
</protein>
<evidence type="ECO:0000313" key="2">
    <source>
        <dbReference type="Proteomes" id="UP000239388"/>
    </source>
</evidence>
<evidence type="ECO:0000313" key="1">
    <source>
        <dbReference type="EMBL" id="PQO28978.1"/>
    </source>
</evidence>
<gene>
    <name evidence="1" type="ORF">C5Y98_22460</name>
</gene>
<proteinExistence type="predicted"/>
<organism evidence="1 2">
    <name type="scientific">Blastopirellula marina</name>
    <dbReference type="NCBI Taxonomy" id="124"/>
    <lineage>
        <taxon>Bacteria</taxon>
        <taxon>Pseudomonadati</taxon>
        <taxon>Planctomycetota</taxon>
        <taxon>Planctomycetia</taxon>
        <taxon>Pirellulales</taxon>
        <taxon>Pirellulaceae</taxon>
        <taxon>Blastopirellula</taxon>
    </lineage>
</organism>
<name>A0A2S8F9Y3_9BACT</name>
<sequence length="97" mass="10846">MAYNFSAEKLGEHDLQTLHGRLSKFQLIEFFPVEAADESLTLGISIPFKAMDEPRFRDELKEAMSYLISEGFQVTDLYTGSAIAADDIADLARRISA</sequence>